<feature type="active site" description="Nucleophile" evidence="3">
    <location>
        <position position="379"/>
    </location>
</feature>
<keyword evidence="7" id="KW-1185">Reference proteome</keyword>
<dbReference type="PRINTS" id="PR00131">
    <property type="entry name" value="GLHYDRLASE1"/>
</dbReference>
<evidence type="ECO:0000256" key="3">
    <source>
        <dbReference type="PROSITE-ProRule" id="PRU10055"/>
    </source>
</evidence>
<dbReference type="InterPro" id="IPR017853">
    <property type="entry name" value="GH"/>
</dbReference>
<comment type="caution">
    <text evidence="6">The sequence shown here is derived from an EMBL/GenBank/DDBJ whole genome shotgun (WGS) entry which is preliminary data.</text>
</comment>
<dbReference type="PANTHER" id="PTHR10353:SF136">
    <property type="entry name" value="ARYL-PHOSPHO-BETA-D-GLUCOSIDASE BGLC"/>
    <property type="match status" value="1"/>
</dbReference>
<dbReference type="PROSITE" id="PS00653">
    <property type="entry name" value="GLYCOSYL_HYDROL_F1_2"/>
    <property type="match status" value="1"/>
</dbReference>
<reference evidence="7" key="1">
    <citation type="journal article" date="2019" name="Int. J. Syst. Evol. Microbiol.">
        <title>The Global Catalogue of Microorganisms (GCM) 10K type strain sequencing project: providing services to taxonomists for standard genome sequencing and annotation.</title>
        <authorList>
            <consortium name="The Broad Institute Genomics Platform"/>
            <consortium name="The Broad Institute Genome Sequencing Center for Infectious Disease"/>
            <person name="Wu L."/>
            <person name="Ma J."/>
        </authorList>
    </citation>
    <scope>NUCLEOTIDE SEQUENCE [LARGE SCALE GENOMIC DNA]</scope>
    <source>
        <strain evidence="7">CGMCC 1.19032</strain>
    </source>
</reference>
<dbReference type="PROSITE" id="PS00572">
    <property type="entry name" value="GLYCOSYL_HYDROL_F1_1"/>
    <property type="match status" value="1"/>
</dbReference>
<dbReference type="InterPro" id="IPR018120">
    <property type="entry name" value="Glyco_hydro_1_AS"/>
</dbReference>
<comment type="similarity">
    <text evidence="1 4">Belongs to the glycosyl hydrolase 1 family.</text>
</comment>
<evidence type="ECO:0000256" key="4">
    <source>
        <dbReference type="RuleBase" id="RU003690"/>
    </source>
</evidence>
<proteinExistence type="inferred from homology"/>
<evidence type="ECO:0000256" key="5">
    <source>
        <dbReference type="RuleBase" id="RU004468"/>
    </source>
</evidence>
<dbReference type="SUPFAM" id="SSF51445">
    <property type="entry name" value="(Trans)glycosidases"/>
    <property type="match status" value="1"/>
</dbReference>
<dbReference type="Proteomes" id="UP001595969">
    <property type="component" value="Unassembled WGS sequence"/>
</dbReference>
<accession>A0ABV9MY34</accession>
<evidence type="ECO:0000256" key="2">
    <source>
        <dbReference type="ARBA" id="ARBA00023295"/>
    </source>
</evidence>
<dbReference type="EC" id="3.2.1.-" evidence="6"/>
<organism evidence="6 7">
    <name type="scientific">Enterococcus lemanii</name>
    <dbReference type="NCBI Taxonomy" id="1159752"/>
    <lineage>
        <taxon>Bacteria</taxon>
        <taxon>Bacillati</taxon>
        <taxon>Bacillota</taxon>
        <taxon>Bacilli</taxon>
        <taxon>Lactobacillales</taxon>
        <taxon>Enterococcaceae</taxon>
        <taxon>Enterococcus</taxon>
    </lineage>
</organism>
<dbReference type="Pfam" id="PF00232">
    <property type="entry name" value="Glyco_hydro_1"/>
    <property type="match status" value="1"/>
</dbReference>
<evidence type="ECO:0000313" key="6">
    <source>
        <dbReference type="EMBL" id="MFC4720071.1"/>
    </source>
</evidence>
<sequence length="479" mass="54809">MNDLTMPKDFLWGSASAAYQIEGAHDKDGKGISNWDEFVQIPGKTFKGTTGDVAVDHYNRFKEDIALMAEMGLKTYRFSIAWTRIFPEGKGAVNEAGVAFYEAIIDECLKYGIEPMVTLYHWDLPQRLERDYGGWESPEIIEDFVNYATYLFKAYKGKVKYWITINEQNIFTDFGWMTAMHPPGKFNEEALYYKVNHHVFLAHAKAVIAFKKIMPDGKIGASFAYSPSYAVDCQPKNAMAKIDYDNLKNFWWMDVYAYGRYPKNAYNYLVKQGVAPIVTETEQATLKEAARLIDFMGVNYYQSAAVEYNPIDGVTRFGEMNTTGKKGTGQVTGLPGVYKNPSNPYLETTDWDWVIDPSGLRYACKEITSRYDLPIVISENGLGAFDQKTADNQIHDSYRIAYLNAHLKELLKAVDEGCEVWAYCTWSFTDLLSWLNGYQKRYGFVYVDRDEEGGNLNRYKKDSFYWYKEVIATDGASVE</sequence>
<keyword evidence="5 6" id="KW-0378">Hydrolase</keyword>
<dbReference type="EMBL" id="JBHSGS010000055">
    <property type="protein sequence ID" value="MFC4720071.1"/>
    <property type="molecule type" value="Genomic_DNA"/>
</dbReference>
<protein>
    <submittedName>
        <fullName evidence="6">Glycoside hydrolase family 1 protein</fullName>
        <ecNumber evidence="6">3.2.1.-</ecNumber>
    </submittedName>
</protein>
<dbReference type="InterPro" id="IPR033132">
    <property type="entry name" value="GH_1_N_CS"/>
</dbReference>
<gene>
    <name evidence="6" type="ORF">ACFO5I_10065</name>
</gene>
<dbReference type="InterPro" id="IPR001360">
    <property type="entry name" value="Glyco_hydro_1"/>
</dbReference>
<dbReference type="GO" id="GO:0016798">
    <property type="term" value="F:hydrolase activity, acting on glycosyl bonds"/>
    <property type="evidence" value="ECO:0007669"/>
    <property type="project" value="UniProtKB-KW"/>
</dbReference>
<dbReference type="RefSeq" id="WP_204654509.1">
    <property type="nucleotide sequence ID" value="NZ_JAFBFD010000029.1"/>
</dbReference>
<evidence type="ECO:0000313" key="7">
    <source>
        <dbReference type="Proteomes" id="UP001595969"/>
    </source>
</evidence>
<dbReference type="PANTHER" id="PTHR10353">
    <property type="entry name" value="GLYCOSYL HYDROLASE"/>
    <property type="match status" value="1"/>
</dbReference>
<dbReference type="Gene3D" id="3.20.20.80">
    <property type="entry name" value="Glycosidases"/>
    <property type="match status" value="1"/>
</dbReference>
<name>A0ABV9MY34_9ENTE</name>
<evidence type="ECO:0000256" key="1">
    <source>
        <dbReference type="ARBA" id="ARBA00010838"/>
    </source>
</evidence>
<keyword evidence="2 5" id="KW-0326">Glycosidase</keyword>